<protein>
    <submittedName>
        <fullName evidence="1">Uncharacterized protein</fullName>
    </submittedName>
</protein>
<proteinExistence type="predicted"/>
<evidence type="ECO:0000313" key="3">
    <source>
        <dbReference type="Proteomes" id="UP000245059"/>
    </source>
</evidence>
<reference evidence="3 4" key="2">
    <citation type="submission" date="2018-05" db="EMBL/GenBank/DDBJ databases">
        <title>Ignatzschineria dubaiensis sp. nov., isolated from necrotic foot tissues of dromedaries (Camelus dromedarius) and associated maggots in Dubai, United Arab Emirates.</title>
        <authorList>
            <person name="Tsang C.C."/>
            <person name="Tang J.Y.M."/>
            <person name="Fong J.Y.H."/>
            <person name="Kinne J."/>
            <person name="Lee H.H."/>
            <person name="Joseph M."/>
            <person name="Jose S."/>
            <person name="Schuster R.K."/>
            <person name="Tang Y."/>
            <person name="Sivakumar S."/>
            <person name="Chen J.H.K."/>
            <person name="Teng J.L.L."/>
            <person name="Lau S.K.P."/>
            <person name="Wernery U."/>
            <person name="Woo P.C.Y."/>
        </authorList>
    </citation>
    <scope>NUCLEOTIDE SEQUENCE [LARGE SCALE GENOMIC DNA]</scope>
    <source>
        <strain evidence="3">UAE-HKU57</strain>
        <strain evidence="4">UAE-HKU58</strain>
    </source>
</reference>
<evidence type="ECO:0000313" key="2">
    <source>
        <dbReference type="EMBL" id="PWD91678.1"/>
    </source>
</evidence>
<comment type="caution">
    <text evidence="1">The sequence shown here is derived from an EMBL/GenBank/DDBJ whole genome shotgun (WGS) entry which is preliminary data.</text>
</comment>
<dbReference type="RefSeq" id="WP_109201809.1">
    <property type="nucleotide sequence ID" value="NZ_QEWS01000005.1"/>
</dbReference>
<evidence type="ECO:0000313" key="1">
    <source>
        <dbReference type="EMBL" id="PWD85790.1"/>
    </source>
</evidence>
<dbReference type="Proteomes" id="UP000245217">
    <property type="component" value="Unassembled WGS sequence"/>
</dbReference>
<sequence>MQVINYEDQIKDYEADTELQDLIKYFAEVMSDDHIIHEGTSIRLYSLLQDYSGYLKRKIAEYSDEAAEPDDFMDLAKYDCREGNFYYMFDTRYLTPPQAENRVNAYLDKKFADN</sequence>
<dbReference type="AlphaFoldDB" id="A0A2U2AQ75"/>
<accession>A0A2U2AQ75</accession>
<evidence type="ECO:0000313" key="4">
    <source>
        <dbReference type="Proteomes" id="UP000245217"/>
    </source>
</evidence>
<dbReference type="EMBL" id="QEWW01000004">
    <property type="protein sequence ID" value="PWD85790.1"/>
    <property type="molecule type" value="Genomic_DNA"/>
</dbReference>
<dbReference type="EMBL" id="QEWV01000005">
    <property type="protein sequence ID" value="PWD91678.1"/>
    <property type="molecule type" value="Genomic_DNA"/>
</dbReference>
<organism evidence="1 3">
    <name type="scientific">Ignatzschineria cameli</name>
    <dbReference type="NCBI Taxonomy" id="2182793"/>
    <lineage>
        <taxon>Bacteria</taxon>
        <taxon>Pseudomonadati</taxon>
        <taxon>Pseudomonadota</taxon>
        <taxon>Gammaproteobacteria</taxon>
        <taxon>Cardiobacteriales</taxon>
        <taxon>Ignatzschineriaceae</taxon>
        <taxon>Ignatzschineria</taxon>
    </lineage>
</organism>
<reference evidence="1" key="1">
    <citation type="journal article" date="2018" name="Genome Announc.">
        <title>Ignatzschineria cameli sp. nov., isolated from necrotic foot tissue of dromedaries (Camelus dromedarius) and associated maggots (Wohlfahrtia species) in Dubai.</title>
        <authorList>
            <person name="Tsang C.C."/>
            <person name="Tang J.Y."/>
            <person name="Fong J.Y."/>
            <person name="Kinne J."/>
            <person name="Lee H.H."/>
            <person name="Joseph M."/>
            <person name="Jose S."/>
            <person name="Schuster R.K."/>
            <person name="Tang Y."/>
            <person name="Sivakumar S."/>
            <person name="Chen J.H."/>
            <person name="Teng J.L."/>
            <person name="Lau S.K."/>
            <person name="Wernery U."/>
            <person name="Woo P.C."/>
        </authorList>
    </citation>
    <scope>NUCLEOTIDE SEQUENCE</scope>
    <source>
        <strain evidence="1">UAE-HKU57</strain>
        <strain evidence="2">UAE-HKU58</strain>
    </source>
</reference>
<gene>
    <name evidence="1" type="ORF">DC077_07080</name>
    <name evidence="2" type="ORF">DC078_06700</name>
</gene>
<dbReference type="Proteomes" id="UP000245059">
    <property type="component" value="Unassembled WGS sequence"/>
</dbReference>
<name>A0A2U2AQ75_9GAMM</name>
<keyword evidence="4" id="KW-1185">Reference proteome</keyword>